<reference evidence="1 2" key="1">
    <citation type="submission" date="2015-07" db="EMBL/GenBank/DDBJ databases">
        <title>The genome of Eufriesea mexicana.</title>
        <authorList>
            <person name="Pan H."/>
            <person name="Kapheim K."/>
        </authorList>
    </citation>
    <scope>NUCLEOTIDE SEQUENCE [LARGE SCALE GENOMIC DNA]</scope>
    <source>
        <strain evidence="1">0111107269</strain>
        <tissue evidence="1">Whole body</tissue>
    </source>
</reference>
<name>A0A310SQZ1_9HYME</name>
<dbReference type="EMBL" id="KQ759893">
    <property type="protein sequence ID" value="OAD62076.1"/>
    <property type="molecule type" value="Genomic_DNA"/>
</dbReference>
<sequence length="64" mass="7623">MSPKMVLSRAHTYHILDELYVFMYVQGKEERGKGELRNRDWGRFPLILNKERKVVLFPPGFQTV</sequence>
<gene>
    <name evidence="1" type="ORF">WN48_07729</name>
</gene>
<evidence type="ECO:0000313" key="1">
    <source>
        <dbReference type="EMBL" id="OAD62076.1"/>
    </source>
</evidence>
<dbReference type="Proteomes" id="UP000250275">
    <property type="component" value="Unassembled WGS sequence"/>
</dbReference>
<dbReference type="AlphaFoldDB" id="A0A310SQZ1"/>
<accession>A0A310SQZ1</accession>
<protein>
    <submittedName>
        <fullName evidence="1">Uncharacterized protein</fullName>
    </submittedName>
</protein>
<evidence type="ECO:0000313" key="2">
    <source>
        <dbReference type="Proteomes" id="UP000250275"/>
    </source>
</evidence>
<proteinExistence type="predicted"/>
<keyword evidence="2" id="KW-1185">Reference proteome</keyword>
<organism evidence="1 2">
    <name type="scientific">Eufriesea mexicana</name>
    <dbReference type="NCBI Taxonomy" id="516756"/>
    <lineage>
        <taxon>Eukaryota</taxon>
        <taxon>Metazoa</taxon>
        <taxon>Ecdysozoa</taxon>
        <taxon>Arthropoda</taxon>
        <taxon>Hexapoda</taxon>
        <taxon>Insecta</taxon>
        <taxon>Pterygota</taxon>
        <taxon>Neoptera</taxon>
        <taxon>Endopterygota</taxon>
        <taxon>Hymenoptera</taxon>
        <taxon>Apocrita</taxon>
        <taxon>Aculeata</taxon>
        <taxon>Apoidea</taxon>
        <taxon>Anthophila</taxon>
        <taxon>Apidae</taxon>
        <taxon>Eufriesea</taxon>
    </lineage>
</organism>